<feature type="compositionally biased region" description="Basic and acidic residues" evidence="6">
    <location>
        <begin position="176"/>
        <end position="186"/>
    </location>
</feature>
<evidence type="ECO:0000313" key="9">
    <source>
        <dbReference type="Proteomes" id="UP000828390"/>
    </source>
</evidence>
<dbReference type="PROSITE" id="PS51185">
    <property type="entry name" value="WHEP_TRS_2"/>
    <property type="match status" value="1"/>
</dbReference>
<dbReference type="Gene3D" id="1.10.287.10">
    <property type="entry name" value="S15/NS1, RNA-binding"/>
    <property type="match status" value="1"/>
</dbReference>
<dbReference type="Pfam" id="PF00458">
    <property type="entry name" value="WHEP-TRS"/>
    <property type="match status" value="1"/>
</dbReference>
<evidence type="ECO:0000313" key="8">
    <source>
        <dbReference type="EMBL" id="KAH3776084.1"/>
    </source>
</evidence>
<feature type="compositionally biased region" description="Polar residues" evidence="6">
    <location>
        <begin position="44"/>
        <end position="62"/>
    </location>
</feature>
<keyword evidence="2" id="KW-0547">Nucleotide-binding</keyword>
<feature type="domain" description="WHEP-TRS" evidence="7">
    <location>
        <begin position="63"/>
        <end position="119"/>
    </location>
</feature>
<dbReference type="InterPro" id="IPR000738">
    <property type="entry name" value="WHEP-TRS_dom"/>
</dbReference>
<proteinExistence type="predicted"/>
<gene>
    <name evidence="8" type="ORF">DPMN_177497</name>
</gene>
<evidence type="ECO:0000256" key="2">
    <source>
        <dbReference type="ARBA" id="ARBA00022741"/>
    </source>
</evidence>
<keyword evidence="4" id="KW-0648">Protein biosynthesis</keyword>
<dbReference type="AlphaFoldDB" id="A0A9D4EBS4"/>
<dbReference type="EMBL" id="JAIWYP010000009">
    <property type="protein sequence ID" value="KAH3776084.1"/>
    <property type="molecule type" value="Genomic_DNA"/>
</dbReference>
<reference evidence="8" key="2">
    <citation type="submission" date="2020-11" db="EMBL/GenBank/DDBJ databases">
        <authorList>
            <person name="McCartney M.A."/>
            <person name="Auch B."/>
            <person name="Kono T."/>
            <person name="Mallez S."/>
            <person name="Becker A."/>
            <person name="Gohl D.M."/>
            <person name="Silverstein K.A.T."/>
            <person name="Koren S."/>
            <person name="Bechman K.B."/>
            <person name="Herman A."/>
            <person name="Abrahante J.E."/>
            <person name="Garbe J."/>
        </authorList>
    </citation>
    <scope>NUCLEOTIDE SEQUENCE</scope>
    <source>
        <strain evidence="8">Duluth1</strain>
        <tissue evidence="8">Whole animal</tissue>
    </source>
</reference>
<keyword evidence="5" id="KW-0030">Aminoacyl-tRNA synthetase</keyword>
<dbReference type="GO" id="GO:0004812">
    <property type="term" value="F:aminoacyl-tRNA ligase activity"/>
    <property type="evidence" value="ECO:0007669"/>
    <property type="project" value="UniProtKB-KW"/>
</dbReference>
<dbReference type="SMART" id="SM00991">
    <property type="entry name" value="WHEP-TRS"/>
    <property type="match status" value="2"/>
</dbReference>
<evidence type="ECO:0000256" key="1">
    <source>
        <dbReference type="ARBA" id="ARBA00022598"/>
    </source>
</evidence>
<evidence type="ECO:0000256" key="6">
    <source>
        <dbReference type="SAM" id="MobiDB-lite"/>
    </source>
</evidence>
<protein>
    <recommendedName>
        <fullName evidence="7">WHEP-TRS domain-containing protein</fullName>
    </recommendedName>
</protein>
<evidence type="ECO:0000256" key="4">
    <source>
        <dbReference type="ARBA" id="ARBA00022917"/>
    </source>
</evidence>
<dbReference type="SUPFAM" id="SSF47060">
    <property type="entry name" value="S15/NS1 RNA-binding domain"/>
    <property type="match status" value="1"/>
</dbReference>
<keyword evidence="1" id="KW-0436">Ligase</keyword>
<feature type="region of interest" description="Disordered" evidence="6">
    <location>
        <begin position="176"/>
        <end position="200"/>
    </location>
</feature>
<sequence length="200" mass="21684">MPEVSATIQRQLNAPQSCNVVYEDFVCHLDPGHKIGQPKKGGEPSQNSQTATSPAEVTSQEINHGDYREYELYGANKVRDLKAKKAEKGVIDAEVKILLDLKKQLADAQVPSAVTETGGGKKKGDKGDQPAVKQEVKVTANNVTSSPAEVERLNKLVTEQLKTVKAEKALVDTEVSKLLDLKRENPDTSPAGGKQRGKKK</sequence>
<keyword evidence="3" id="KW-0067">ATP-binding</keyword>
<dbReference type="Proteomes" id="UP000828390">
    <property type="component" value="Unassembled WGS sequence"/>
</dbReference>
<reference evidence="8" key="1">
    <citation type="journal article" date="2019" name="bioRxiv">
        <title>The Genome of the Zebra Mussel, Dreissena polymorpha: A Resource for Invasive Species Research.</title>
        <authorList>
            <person name="McCartney M.A."/>
            <person name="Auch B."/>
            <person name="Kono T."/>
            <person name="Mallez S."/>
            <person name="Zhang Y."/>
            <person name="Obille A."/>
            <person name="Becker A."/>
            <person name="Abrahante J.E."/>
            <person name="Garbe J."/>
            <person name="Badalamenti J.P."/>
            <person name="Herman A."/>
            <person name="Mangelson H."/>
            <person name="Liachko I."/>
            <person name="Sullivan S."/>
            <person name="Sone E.D."/>
            <person name="Koren S."/>
            <person name="Silverstein K.A.T."/>
            <person name="Beckman K.B."/>
            <person name="Gohl D.M."/>
        </authorList>
    </citation>
    <scope>NUCLEOTIDE SEQUENCE</scope>
    <source>
        <strain evidence="8">Duluth1</strain>
        <tissue evidence="8">Whole animal</tissue>
    </source>
</reference>
<keyword evidence="9" id="KW-1185">Reference proteome</keyword>
<feature type="region of interest" description="Disordered" evidence="6">
    <location>
        <begin position="32"/>
        <end position="65"/>
    </location>
</feature>
<name>A0A9D4EBS4_DREPO</name>
<dbReference type="GO" id="GO:0005524">
    <property type="term" value="F:ATP binding"/>
    <property type="evidence" value="ECO:0007669"/>
    <property type="project" value="UniProtKB-KW"/>
</dbReference>
<dbReference type="InterPro" id="IPR009068">
    <property type="entry name" value="uS15_NS1_RNA-bd_sf"/>
</dbReference>
<organism evidence="8 9">
    <name type="scientific">Dreissena polymorpha</name>
    <name type="common">Zebra mussel</name>
    <name type="synonym">Mytilus polymorpha</name>
    <dbReference type="NCBI Taxonomy" id="45954"/>
    <lineage>
        <taxon>Eukaryota</taxon>
        <taxon>Metazoa</taxon>
        <taxon>Spiralia</taxon>
        <taxon>Lophotrochozoa</taxon>
        <taxon>Mollusca</taxon>
        <taxon>Bivalvia</taxon>
        <taxon>Autobranchia</taxon>
        <taxon>Heteroconchia</taxon>
        <taxon>Euheterodonta</taxon>
        <taxon>Imparidentia</taxon>
        <taxon>Neoheterodontei</taxon>
        <taxon>Myida</taxon>
        <taxon>Dreissenoidea</taxon>
        <taxon>Dreissenidae</taxon>
        <taxon>Dreissena</taxon>
    </lineage>
</organism>
<evidence type="ECO:0000256" key="3">
    <source>
        <dbReference type="ARBA" id="ARBA00022840"/>
    </source>
</evidence>
<dbReference type="GO" id="GO:0006418">
    <property type="term" value="P:tRNA aminoacylation for protein translation"/>
    <property type="evidence" value="ECO:0007669"/>
    <property type="project" value="InterPro"/>
</dbReference>
<evidence type="ECO:0000259" key="7">
    <source>
        <dbReference type="PROSITE" id="PS51185"/>
    </source>
</evidence>
<evidence type="ECO:0000256" key="5">
    <source>
        <dbReference type="ARBA" id="ARBA00023146"/>
    </source>
</evidence>
<comment type="caution">
    <text evidence="8">The sequence shown here is derived from an EMBL/GenBank/DDBJ whole genome shotgun (WGS) entry which is preliminary data.</text>
</comment>
<accession>A0A9D4EBS4</accession>
<feature type="region of interest" description="Disordered" evidence="6">
    <location>
        <begin position="110"/>
        <end position="133"/>
    </location>
</feature>